<dbReference type="NCBIfam" id="NF003819">
    <property type="entry name" value="PRK05412.1"/>
    <property type="match status" value="1"/>
</dbReference>
<reference evidence="4 5" key="1">
    <citation type="journal article" date="2011" name="J. Bacteriol.">
        <title>Genome sequence of 'Pedosphaera parvula' Ellin514, an aerobic Verrucomicrobial isolate from pasture soil.</title>
        <authorList>
            <person name="Kant R."/>
            <person name="van Passel M.W."/>
            <person name="Sangwan P."/>
            <person name="Palva A."/>
            <person name="Lucas S."/>
            <person name="Copeland A."/>
            <person name="Lapidus A."/>
            <person name="Glavina Del Rio T."/>
            <person name="Dalin E."/>
            <person name="Tice H."/>
            <person name="Bruce D."/>
            <person name="Goodwin L."/>
            <person name="Pitluck S."/>
            <person name="Chertkov O."/>
            <person name="Larimer F.W."/>
            <person name="Land M.L."/>
            <person name="Hauser L."/>
            <person name="Brettin T.S."/>
            <person name="Detter J.C."/>
            <person name="Han S."/>
            <person name="de Vos W.M."/>
            <person name="Janssen P.H."/>
            <person name="Smidt H."/>
        </authorList>
    </citation>
    <scope>NUCLEOTIDE SEQUENCE [LARGE SCALE GENOMIC DNA]</scope>
    <source>
        <strain evidence="4 5">Ellin514</strain>
    </source>
</reference>
<keyword evidence="5" id="KW-1185">Reference proteome</keyword>
<dbReference type="EMBL" id="ABOX02000026">
    <property type="protein sequence ID" value="EEF59574.1"/>
    <property type="molecule type" value="Genomic_DNA"/>
</dbReference>
<dbReference type="GO" id="GO:0005829">
    <property type="term" value="C:cytosol"/>
    <property type="evidence" value="ECO:0007669"/>
    <property type="project" value="TreeGrafter"/>
</dbReference>
<dbReference type="InterPro" id="IPR007551">
    <property type="entry name" value="YajQ/Smlt4090-like"/>
</dbReference>
<dbReference type="Gene3D" id="3.30.70.860">
    <property type="match status" value="1"/>
</dbReference>
<dbReference type="AlphaFoldDB" id="B9XKT1"/>
<dbReference type="STRING" id="320771.Cflav_PD2481"/>
<evidence type="ECO:0000256" key="1">
    <source>
        <dbReference type="ARBA" id="ARBA00022741"/>
    </source>
</evidence>
<dbReference type="CDD" id="cd11740">
    <property type="entry name" value="YajQ_like"/>
    <property type="match status" value="1"/>
</dbReference>
<dbReference type="PANTHER" id="PTHR30476:SF0">
    <property type="entry name" value="UPF0234 PROTEIN YAJQ"/>
    <property type="match status" value="1"/>
</dbReference>
<evidence type="ECO:0000313" key="4">
    <source>
        <dbReference type="EMBL" id="EEF59574.1"/>
    </source>
</evidence>
<dbReference type="Gene3D" id="3.30.70.990">
    <property type="entry name" value="YajQ-like, domain 2"/>
    <property type="match status" value="1"/>
</dbReference>
<dbReference type="RefSeq" id="WP_007416417.1">
    <property type="nucleotide sequence ID" value="NZ_ABOX02000026.1"/>
</dbReference>
<evidence type="ECO:0000313" key="5">
    <source>
        <dbReference type="Proteomes" id="UP000003688"/>
    </source>
</evidence>
<protein>
    <recommendedName>
        <fullName evidence="3">Nucleotide-binding protein Cflav_PD2481</fullName>
    </recommendedName>
</protein>
<keyword evidence="1 3" id="KW-0547">Nucleotide-binding</keyword>
<organism evidence="4 5">
    <name type="scientific">Pedosphaera parvula (strain Ellin514)</name>
    <dbReference type="NCBI Taxonomy" id="320771"/>
    <lineage>
        <taxon>Bacteria</taxon>
        <taxon>Pseudomonadati</taxon>
        <taxon>Verrucomicrobiota</taxon>
        <taxon>Pedosphaerae</taxon>
        <taxon>Pedosphaerales</taxon>
        <taxon>Pedosphaeraceae</taxon>
        <taxon>Pedosphaera</taxon>
    </lineage>
</organism>
<comment type="caution">
    <text evidence="4">The sequence shown here is derived from an EMBL/GenBank/DDBJ whole genome shotgun (WGS) entry which is preliminary data.</text>
</comment>
<comment type="function">
    <text evidence="3">Nucleotide-binding protein.</text>
</comment>
<gene>
    <name evidence="4" type="ORF">Cflav_PD2481</name>
</gene>
<evidence type="ECO:0000256" key="2">
    <source>
        <dbReference type="ARBA" id="ARBA00093450"/>
    </source>
</evidence>
<dbReference type="OrthoDB" id="9801447at2"/>
<sequence>MPSFDIVSEVNSMEIENAVNQAKKELATRFDFKGSNAEIVLEKNEIKLSAEDNFKVKTLVEMVLGKLAKRQISLKNVDKGEPDISPLGHARQVIKIKQGLETAIAKQVTTFIRDSKLKVTTQIQGNEVRVSGKSRDDLQSVIAAVQGHDFPVSLQFQNFRD</sequence>
<dbReference type="InterPro" id="IPR036183">
    <property type="entry name" value="YajQ-like_sf"/>
</dbReference>
<comment type="similarity">
    <text evidence="2 3">Belongs to the YajQ family.</text>
</comment>
<dbReference type="GO" id="GO:0000166">
    <property type="term" value="F:nucleotide binding"/>
    <property type="evidence" value="ECO:0007669"/>
    <property type="project" value="UniProtKB-UniRule"/>
</dbReference>
<evidence type="ECO:0000256" key="3">
    <source>
        <dbReference type="HAMAP-Rule" id="MF_00632"/>
    </source>
</evidence>
<dbReference type="SUPFAM" id="SSF89963">
    <property type="entry name" value="YajQ-like"/>
    <property type="match status" value="2"/>
</dbReference>
<dbReference type="Proteomes" id="UP000003688">
    <property type="component" value="Unassembled WGS sequence"/>
</dbReference>
<dbReference type="Pfam" id="PF04461">
    <property type="entry name" value="YajQ"/>
    <property type="match status" value="1"/>
</dbReference>
<dbReference type="InterPro" id="IPR035571">
    <property type="entry name" value="UPF0234-like_C"/>
</dbReference>
<dbReference type="InterPro" id="IPR035570">
    <property type="entry name" value="UPF0234_N"/>
</dbReference>
<proteinExistence type="inferred from homology"/>
<name>B9XKT1_PEDPL</name>
<dbReference type="PANTHER" id="PTHR30476">
    <property type="entry name" value="UPF0234 PROTEIN YAJQ"/>
    <property type="match status" value="1"/>
</dbReference>
<dbReference type="HAMAP" id="MF_00632">
    <property type="entry name" value="UPF0234"/>
    <property type="match status" value="1"/>
</dbReference>
<accession>B9XKT1</accession>